<dbReference type="PANTHER" id="PTHR12681">
    <property type="entry name" value="ZINC FINGER-CONTAINING PROTEIN P48ZNF"/>
    <property type="match status" value="1"/>
</dbReference>
<dbReference type="Pfam" id="PF16543">
    <property type="entry name" value="DFRP_C"/>
    <property type="match status" value="1"/>
</dbReference>
<evidence type="ECO:0000256" key="8">
    <source>
        <dbReference type="ARBA" id="ARBA00022771"/>
    </source>
</evidence>
<keyword evidence="10" id="KW-0175">Coiled coil</keyword>
<dbReference type="FunFam" id="4.10.1000.10:FF:000050">
    <property type="entry name" value="AGAP008634-PA"/>
    <property type="match status" value="1"/>
</dbReference>
<dbReference type="Gene3D" id="6.20.400.10">
    <property type="match status" value="1"/>
</dbReference>
<accession>A0AA88XCN4</accession>
<dbReference type="SUPFAM" id="SSF90229">
    <property type="entry name" value="CCCH zinc finger"/>
    <property type="match status" value="1"/>
</dbReference>
<dbReference type="InterPro" id="IPR000571">
    <property type="entry name" value="Znf_CCCH"/>
</dbReference>
<feature type="zinc finger region" description="C3H1-type" evidence="12">
    <location>
        <begin position="166"/>
        <end position="204"/>
    </location>
</feature>
<evidence type="ECO:0000256" key="2">
    <source>
        <dbReference type="ARBA" id="ARBA00004496"/>
    </source>
</evidence>
<name>A0AA88XCN4_PINIB</name>
<protein>
    <recommendedName>
        <fullName evidence="4">Zinc finger CCCH domain-containing protein 15</fullName>
    </recommendedName>
</protein>
<reference evidence="15" key="1">
    <citation type="submission" date="2019-08" db="EMBL/GenBank/DDBJ databases">
        <title>The improved chromosome-level genome for the pearl oyster Pinctada fucata martensii using PacBio sequencing and Hi-C.</title>
        <authorList>
            <person name="Zheng Z."/>
        </authorList>
    </citation>
    <scope>NUCLEOTIDE SEQUENCE</scope>
    <source>
        <strain evidence="15">ZZ-2019</strain>
        <tissue evidence="15">Adductor muscle</tissue>
    </source>
</reference>
<dbReference type="GO" id="GO:0005829">
    <property type="term" value="C:cytosol"/>
    <property type="evidence" value="ECO:0007669"/>
    <property type="project" value="TreeGrafter"/>
</dbReference>
<keyword evidence="7" id="KW-0677">Repeat</keyword>
<proteinExistence type="inferred from homology"/>
<evidence type="ECO:0000256" key="12">
    <source>
        <dbReference type="PROSITE-ProRule" id="PRU00723"/>
    </source>
</evidence>
<feature type="compositionally biased region" description="Basic and acidic residues" evidence="13">
    <location>
        <begin position="62"/>
        <end position="75"/>
    </location>
</feature>
<feature type="domain" description="C3H1-type" evidence="14">
    <location>
        <begin position="166"/>
        <end position="204"/>
    </location>
</feature>
<dbReference type="EMBL" id="VSWD01000014">
    <property type="protein sequence ID" value="KAK3082809.1"/>
    <property type="molecule type" value="Genomic_DNA"/>
</dbReference>
<dbReference type="SMART" id="SM00356">
    <property type="entry name" value="ZnF_C3H1"/>
    <property type="match status" value="2"/>
</dbReference>
<dbReference type="Pfam" id="PF00642">
    <property type="entry name" value="zf-CCCH"/>
    <property type="match status" value="1"/>
</dbReference>
<organism evidence="15 16">
    <name type="scientific">Pinctada imbricata</name>
    <name type="common">Atlantic pearl-oyster</name>
    <name type="synonym">Pinctada martensii</name>
    <dbReference type="NCBI Taxonomy" id="66713"/>
    <lineage>
        <taxon>Eukaryota</taxon>
        <taxon>Metazoa</taxon>
        <taxon>Spiralia</taxon>
        <taxon>Lophotrochozoa</taxon>
        <taxon>Mollusca</taxon>
        <taxon>Bivalvia</taxon>
        <taxon>Autobranchia</taxon>
        <taxon>Pteriomorphia</taxon>
        <taxon>Pterioida</taxon>
        <taxon>Pterioidea</taxon>
        <taxon>Pteriidae</taxon>
        <taxon>Pinctada</taxon>
    </lineage>
</organism>
<gene>
    <name evidence="15" type="ORF">FSP39_005975</name>
</gene>
<dbReference type="InterPro" id="IPR036855">
    <property type="entry name" value="Znf_CCCH_sf"/>
</dbReference>
<sequence>MPPKKNEPSKKTQEKKKDKVIEDKTFGLKNKKGAKQQQFIKHVTNQVKFGNQKASKMTDLQKQQEAKKTSKKKEADELNALFRPVQTVSKGADPKSVLCAFFKQGQCSKGAKCKFSHDLNIERKSEKKNIYEDVREKGEETMEDWDENQLRDVVNKKHGEREKAMPPTTIICKYFLDAVENNKYGWFWECPNGGNKCHYRHALPAGFVLKKDQKKEEKGETITIEELIERERAALTTAGTKVTLESFLKWKERKRKEKIAAMEASKEKKKKDFTQGKMFGISGREMFEFNPDMVTMDDDEATEGAIEREPDSDDEEADKAQVKEINLDYLSSMAQECDGSGTVATQRILENGTGGGEPDSEEGKLDQACALPPDPATEESGADSAIAMAMAATVNGDGGIEIDEDLFLGDDMDDIDDDLDTLDLED</sequence>
<dbReference type="Proteomes" id="UP001186944">
    <property type="component" value="Unassembled WGS sequence"/>
</dbReference>
<keyword evidence="9 12" id="KW-0862">Zinc</keyword>
<evidence type="ECO:0000256" key="6">
    <source>
        <dbReference type="ARBA" id="ARBA00022723"/>
    </source>
</evidence>
<feature type="domain" description="C3H1-type" evidence="14">
    <location>
        <begin position="93"/>
        <end position="120"/>
    </location>
</feature>
<evidence type="ECO:0000313" key="15">
    <source>
        <dbReference type="EMBL" id="KAK3082809.1"/>
    </source>
</evidence>
<comment type="similarity">
    <text evidence="3">Belongs to the ZC3H15/TMA46 family.</text>
</comment>
<keyword evidence="6 12" id="KW-0479">Metal-binding</keyword>
<dbReference type="PANTHER" id="PTHR12681:SF0">
    <property type="entry name" value="ZINC FINGER CCCH DOMAIN-CONTAINING PROTEIN 15"/>
    <property type="match status" value="1"/>
</dbReference>
<evidence type="ECO:0000256" key="1">
    <source>
        <dbReference type="ARBA" id="ARBA00004123"/>
    </source>
</evidence>
<feature type="zinc finger region" description="C3H1-type" evidence="12">
    <location>
        <begin position="93"/>
        <end position="120"/>
    </location>
</feature>
<dbReference type="GO" id="GO:0003729">
    <property type="term" value="F:mRNA binding"/>
    <property type="evidence" value="ECO:0007669"/>
    <property type="project" value="TreeGrafter"/>
</dbReference>
<dbReference type="AlphaFoldDB" id="A0AA88XCN4"/>
<feature type="region of interest" description="Disordered" evidence="13">
    <location>
        <begin position="349"/>
        <end position="381"/>
    </location>
</feature>
<keyword evidence="11" id="KW-0539">Nucleus</keyword>
<evidence type="ECO:0000256" key="13">
    <source>
        <dbReference type="SAM" id="MobiDB-lite"/>
    </source>
</evidence>
<keyword evidence="5" id="KW-0963">Cytoplasm</keyword>
<evidence type="ECO:0000256" key="7">
    <source>
        <dbReference type="ARBA" id="ARBA00022737"/>
    </source>
</evidence>
<evidence type="ECO:0000256" key="5">
    <source>
        <dbReference type="ARBA" id="ARBA00022490"/>
    </source>
</evidence>
<keyword evidence="16" id="KW-1185">Reference proteome</keyword>
<dbReference type="GO" id="GO:0008270">
    <property type="term" value="F:zinc ion binding"/>
    <property type="evidence" value="ECO:0007669"/>
    <property type="project" value="UniProtKB-KW"/>
</dbReference>
<dbReference type="InterPro" id="IPR032378">
    <property type="entry name" value="ZC3H15/TMA46_C"/>
</dbReference>
<keyword evidence="8 12" id="KW-0863">Zinc-finger</keyword>
<evidence type="ECO:0000256" key="10">
    <source>
        <dbReference type="ARBA" id="ARBA00023054"/>
    </source>
</evidence>
<dbReference type="Gene3D" id="4.10.1000.10">
    <property type="entry name" value="Zinc finger, CCCH-type"/>
    <property type="match status" value="1"/>
</dbReference>
<comment type="caution">
    <text evidence="15">The sequence shown here is derived from an EMBL/GenBank/DDBJ whole genome shotgun (WGS) entry which is preliminary data.</text>
</comment>
<feature type="region of interest" description="Disordered" evidence="13">
    <location>
        <begin position="50"/>
        <end position="75"/>
    </location>
</feature>
<evidence type="ECO:0000259" key="14">
    <source>
        <dbReference type="PROSITE" id="PS50103"/>
    </source>
</evidence>
<dbReference type="PROSITE" id="PS50103">
    <property type="entry name" value="ZF_C3H1"/>
    <property type="match status" value="2"/>
</dbReference>
<evidence type="ECO:0000256" key="4">
    <source>
        <dbReference type="ARBA" id="ARBA00015073"/>
    </source>
</evidence>
<evidence type="ECO:0000256" key="3">
    <source>
        <dbReference type="ARBA" id="ARBA00010043"/>
    </source>
</evidence>
<evidence type="ECO:0000256" key="11">
    <source>
        <dbReference type="ARBA" id="ARBA00023242"/>
    </source>
</evidence>
<dbReference type="GO" id="GO:0005634">
    <property type="term" value="C:nucleus"/>
    <property type="evidence" value="ECO:0007669"/>
    <property type="project" value="UniProtKB-SubCell"/>
</dbReference>
<comment type="subcellular location">
    <subcellularLocation>
        <location evidence="2">Cytoplasm</location>
    </subcellularLocation>
    <subcellularLocation>
        <location evidence="1">Nucleus</location>
    </subcellularLocation>
</comment>
<evidence type="ECO:0000313" key="16">
    <source>
        <dbReference type="Proteomes" id="UP001186944"/>
    </source>
</evidence>
<feature type="compositionally biased region" description="Polar residues" evidence="13">
    <location>
        <begin position="50"/>
        <end position="60"/>
    </location>
</feature>
<feature type="region of interest" description="Disordered" evidence="13">
    <location>
        <begin position="1"/>
        <end position="24"/>
    </location>
</feature>
<evidence type="ECO:0000256" key="9">
    <source>
        <dbReference type="ARBA" id="ARBA00022833"/>
    </source>
</evidence>
<dbReference type="GO" id="GO:0002181">
    <property type="term" value="P:cytoplasmic translation"/>
    <property type="evidence" value="ECO:0007669"/>
    <property type="project" value="TreeGrafter"/>
</dbReference>